<gene>
    <name evidence="1" type="ORF">L202_05445</name>
</gene>
<sequence length="91" mass="10411">MPPRTYLLSRTLDPVLGAFTGVFAYYLNETNPRTAPPPGHTLKELVSWRWTESKQLREAREKEELEEWEKVTRQLGVVTEPAATQAVDAKI</sequence>
<dbReference type="GO" id="GO:0009306">
    <property type="term" value="P:protein secretion"/>
    <property type="evidence" value="ECO:0007669"/>
    <property type="project" value="InterPro"/>
</dbReference>
<dbReference type="PANTHER" id="PTHR28011">
    <property type="entry name" value="NON-CLASSICAL EXPORT PROTEIN 1"/>
    <property type="match status" value="1"/>
</dbReference>
<evidence type="ECO:0000313" key="2">
    <source>
        <dbReference type="Proteomes" id="UP000094065"/>
    </source>
</evidence>
<dbReference type="GeneID" id="30156754"/>
<dbReference type="STRING" id="1295533.A0A1E3HKH6"/>
<dbReference type="InterPro" id="IPR024242">
    <property type="entry name" value="NCE101"/>
</dbReference>
<dbReference type="AlphaFoldDB" id="A0A1E3HKH6"/>
<proteinExistence type="predicted"/>
<organism evidence="1 2">
    <name type="scientific">Cryptococcus amylolentus CBS 6039</name>
    <dbReference type="NCBI Taxonomy" id="1295533"/>
    <lineage>
        <taxon>Eukaryota</taxon>
        <taxon>Fungi</taxon>
        <taxon>Dikarya</taxon>
        <taxon>Basidiomycota</taxon>
        <taxon>Agaricomycotina</taxon>
        <taxon>Tremellomycetes</taxon>
        <taxon>Tremellales</taxon>
        <taxon>Cryptococcaceae</taxon>
        <taxon>Cryptococcus</taxon>
    </lineage>
</organism>
<dbReference type="PANTHER" id="PTHR28011:SF1">
    <property type="entry name" value="NON-CLASSICAL EXPORT PROTEIN 1"/>
    <property type="match status" value="1"/>
</dbReference>
<dbReference type="EMBL" id="AWGJ01000008">
    <property type="protein sequence ID" value="ODN76852.1"/>
    <property type="molecule type" value="Genomic_DNA"/>
</dbReference>
<name>A0A1E3HKH6_9TREE</name>
<protein>
    <submittedName>
        <fullName evidence="1">Uncharacterized protein</fullName>
    </submittedName>
</protein>
<dbReference type="RefSeq" id="XP_018992225.1">
    <property type="nucleotide sequence ID" value="XM_019139734.1"/>
</dbReference>
<reference evidence="1 2" key="1">
    <citation type="submission" date="2016-06" db="EMBL/GenBank/DDBJ databases">
        <title>Evolution of pathogenesis and genome organization in the Tremellales.</title>
        <authorList>
            <person name="Cuomo C."/>
            <person name="Litvintseva A."/>
            <person name="Heitman J."/>
            <person name="Chen Y."/>
            <person name="Sun S."/>
            <person name="Springer D."/>
            <person name="Dromer F."/>
            <person name="Young S."/>
            <person name="Zeng Q."/>
            <person name="Chapman S."/>
            <person name="Gujja S."/>
            <person name="Saif S."/>
            <person name="Birren B."/>
        </authorList>
    </citation>
    <scope>NUCLEOTIDE SEQUENCE [LARGE SCALE GENOMIC DNA]</scope>
    <source>
        <strain evidence="1 2">CBS 6039</strain>
    </source>
</reference>
<comment type="caution">
    <text evidence="1">The sequence shown here is derived from an EMBL/GenBank/DDBJ whole genome shotgun (WGS) entry which is preliminary data.</text>
</comment>
<dbReference type="RefSeq" id="XP_018992226.1">
    <property type="nucleotide sequence ID" value="XM_019139735.1"/>
</dbReference>
<dbReference type="Proteomes" id="UP000094065">
    <property type="component" value="Unassembled WGS sequence"/>
</dbReference>
<dbReference type="EMBL" id="AWGJ01000008">
    <property type="protein sequence ID" value="ODN76851.1"/>
    <property type="molecule type" value="Genomic_DNA"/>
</dbReference>
<dbReference type="Pfam" id="PF11654">
    <property type="entry name" value="NCE101"/>
    <property type="match status" value="1"/>
</dbReference>
<dbReference type="OrthoDB" id="2155101at2759"/>
<evidence type="ECO:0000313" key="1">
    <source>
        <dbReference type="EMBL" id="ODN76852.1"/>
    </source>
</evidence>
<accession>A0A1E3HKH6</accession>
<keyword evidence="2" id="KW-1185">Reference proteome</keyword>